<keyword evidence="2" id="KW-1185">Reference proteome</keyword>
<dbReference type="Proteomes" id="UP000187203">
    <property type="component" value="Unassembled WGS sequence"/>
</dbReference>
<dbReference type="AlphaFoldDB" id="A0A1R3JAT9"/>
<evidence type="ECO:0000313" key="1">
    <source>
        <dbReference type="EMBL" id="OMO91958.1"/>
    </source>
</evidence>
<comment type="caution">
    <text evidence="1">The sequence shown here is derived from an EMBL/GenBank/DDBJ whole genome shotgun (WGS) entry which is preliminary data.</text>
</comment>
<sequence>MGSKAKEGFELSWGWGGVEFEKQSQLRDF</sequence>
<reference evidence="2" key="1">
    <citation type="submission" date="2013-09" db="EMBL/GenBank/DDBJ databases">
        <title>Corchorus olitorius genome sequencing.</title>
        <authorList>
            <person name="Alam M."/>
            <person name="Haque M.S."/>
            <person name="Islam M.S."/>
            <person name="Emdad E.M."/>
            <person name="Islam M.M."/>
            <person name="Ahmed B."/>
            <person name="Halim A."/>
            <person name="Hossen Q.M.M."/>
            <person name="Hossain M.Z."/>
            <person name="Ahmed R."/>
            <person name="Khan M.M."/>
            <person name="Islam R."/>
            <person name="Rashid M.M."/>
            <person name="Khan S.A."/>
            <person name="Rahman M.S."/>
            <person name="Alam M."/>
            <person name="Yahiya A.S."/>
            <person name="Khan M.S."/>
            <person name="Azam M.S."/>
            <person name="Haque T."/>
            <person name="Lashkar M.Z.H."/>
            <person name="Akhand A.I."/>
            <person name="Morshed G."/>
            <person name="Roy S."/>
            <person name="Uddin K.S."/>
            <person name="Rabeya T."/>
            <person name="Hossain A.S."/>
            <person name="Chowdhury A."/>
            <person name="Snigdha A.R."/>
            <person name="Mortoza M.S."/>
            <person name="Matin S.A."/>
            <person name="Hoque S.M.E."/>
            <person name="Islam M.K."/>
            <person name="Roy D.K."/>
            <person name="Haider R."/>
            <person name="Moosa M.M."/>
            <person name="Elias S.M."/>
            <person name="Hasan A.M."/>
            <person name="Jahan S."/>
            <person name="Shafiuddin M."/>
            <person name="Mahmood N."/>
            <person name="Shommy N.S."/>
        </authorList>
    </citation>
    <scope>NUCLEOTIDE SEQUENCE [LARGE SCALE GENOMIC DNA]</scope>
    <source>
        <strain evidence="2">cv. O-4</strain>
    </source>
</reference>
<evidence type="ECO:0000313" key="2">
    <source>
        <dbReference type="Proteomes" id="UP000187203"/>
    </source>
</evidence>
<gene>
    <name evidence="1" type="ORF">COLO4_17994</name>
</gene>
<protein>
    <submittedName>
        <fullName evidence="1">Uncharacterized protein</fullName>
    </submittedName>
</protein>
<name>A0A1R3JAT9_9ROSI</name>
<dbReference type="EMBL" id="AWUE01016404">
    <property type="protein sequence ID" value="OMO91958.1"/>
    <property type="molecule type" value="Genomic_DNA"/>
</dbReference>
<accession>A0A1R3JAT9</accession>
<organism evidence="1 2">
    <name type="scientific">Corchorus olitorius</name>
    <dbReference type="NCBI Taxonomy" id="93759"/>
    <lineage>
        <taxon>Eukaryota</taxon>
        <taxon>Viridiplantae</taxon>
        <taxon>Streptophyta</taxon>
        <taxon>Embryophyta</taxon>
        <taxon>Tracheophyta</taxon>
        <taxon>Spermatophyta</taxon>
        <taxon>Magnoliopsida</taxon>
        <taxon>eudicotyledons</taxon>
        <taxon>Gunneridae</taxon>
        <taxon>Pentapetalae</taxon>
        <taxon>rosids</taxon>
        <taxon>malvids</taxon>
        <taxon>Malvales</taxon>
        <taxon>Malvaceae</taxon>
        <taxon>Grewioideae</taxon>
        <taxon>Apeibeae</taxon>
        <taxon>Corchorus</taxon>
    </lineage>
</organism>
<proteinExistence type="predicted"/>